<dbReference type="GO" id="GO:0048039">
    <property type="term" value="F:ubiquinone binding"/>
    <property type="evidence" value="ECO:0007669"/>
    <property type="project" value="TreeGrafter"/>
</dbReference>
<feature type="transmembrane region" description="Helical" evidence="16">
    <location>
        <begin position="7"/>
        <end position="33"/>
    </location>
</feature>
<evidence type="ECO:0000256" key="9">
    <source>
        <dbReference type="ARBA" id="ARBA00022982"/>
    </source>
</evidence>
<name>A0A516EZK2_MYTVI</name>
<evidence type="ECO:0000256" key="1">
    <source>
        <dbReference type="ARBA" id="ARBA00004225"/>
    </source>
</evidence>
<keyword evidence="12 16" id="KW-0830">Ubiquinone</keyword>
<feature type="transmembrane region" description="Helical" evidence="16">
    <location>
        <begin position="136"/>
        <end position="155"/>
    </location>
</feature>
<dbReference type="GO" id="GO:0031966">
    <property type="term" value="C:mitochondrial membrane"/>
    <property type="evidence" value="ECO:0007669"/>
    <property type="project" value="UniProtKB-SubCell"/>
</dbReference>
<feature type="transmembrane region" description="Helical" evidence="16">
    <location>
        <begin position="53"/>
        <end position="74"/>
    </location>
</feature>
<keyword evidence="8" id="KW-1278">Translocase</keyword>
<evidence type="ECO:0000259" key="17">
    <source>
        <dbReference type="Pfam" id="PF00361"/>
    </source>
</evidence>
<comment type="similarity">
    <text evidence="2 16">Belongs to the complex I subunit 4 family.</text>
</comment>
<feature type="transmembrane region" description="Helical" evidence="16">
    <location>
        <begin position="175"/>
        <end position="197"/>
    </location>
</feature>
<evidence type="ECO:0000256" key="3">
    <source>
        <dbReference type="ARBA" id="ARBA00012944"/>
    </source>
</evidence>
<dbReference type="GO" id="GO:0008137">
    <property type="term" value="F:NADH dehydrogenase (ubiquinone) activity"/>
    <property type="evidence" value="ECO:0007669"/>
    <property type="project" value="UniProtKB-UniRule"/>
</dbReference>
<geneLocation type="mitochondrion" evidence="18"/>
<dbReference type="InterPro" id="IPR001750">
    <property type="entry name" value="ND/Mrp_TM"/>
</dbReference>
<evidence type="ECO:0000256" key="14">
    <source>
        <dbReference type="ARBA" id="ARBA00023136"/>
    </source>
</evidence>
<dbReference type="Pfam" id="PF00361">
    <property type="entry name" value="Proton_antipo_M"/>
    <property type="match status" value="1"/>
</dbReference>
<comment type="catalytic activity">
    <reaction evidence="15 16">
        <text>a ubiquinone + NADH + 5 H(+)(in) = a ubiquinol + NAD(+) + 4 H(+)(out)</text>
        <dbReference type="Rhea" id="RHEA:29091"/>
        <dbReference type="Rhea" id="RHEA-COMP:9565"/>
        <dbReference type="Rhea" id="RHEA-COMP:9566"/>
        <dbReference type="ChEBI" id="CHEBI:15378"/>
        <dbReference type="ChEBI" id="CHEBI:16389"/>
        <dbReference type="ChEBI" id="CHEBI:17976"/>
        <dbReference type="ChEBI" id="CHEBI:57540"/>
        <dbReference type="ChEBI" id="CHEBI:57945"/>
        <dbReference type="EC" id="7.1.1.2"/>
    </reaction>
</comment>
<dbReference type="PANTHER" id="PTHR43507">
    <property type="entry name" value="NADH-UBIQUINONE OXIDOREDUCTASE CHAIN 4"/>
    <property type="match status" value="1"/>
</dbReference>
<comment type="function">
    <text evidence="16">Core subunit of the mitochondrial membrane respiratory chain NADH dehydrogenase (Complex I) which catalyzes electron transfer from NADH through the respiratory chain, using ubiquinone as an electron acceptor. Essential for the catalytic activity and assembly of complex I.</text>
</comment>
<accession>A0A516EZK2</accession>
<dbReference type="GO" id="GO:0015990">
    <property type="term" value="P:electron transport coupled proton transport"/>
    <property type="evidence" value="ECO:0007669"/>
    <property type="project" value="TreeGrafter"/>
</dbReference>
<organism evidence="18">
    <name type="scientific">Mytilisepta virgata</name>
    <name type="common">Purplish bifurcate mussel</name>
    <name type="synonym">Tichogonia virgata</name>
    <dbReference type="NCBI Taxonomy" id="2547956"/>
    <lineage>
        <taxon>Eukaryota</taxon>
        <taxon>Metazoa</taxon>
        <taxon>Spiralia</taxon>
        <taxon>Lophotrochozoa</taxon>
        <taxon>Mollusca</taxon>
        <taxon>Bivalvia</taxon>
        <taxon>Autobranchia</taxon>
        <taxon>Pteriomorphia</taxon>
        <taxon>Mytilida</taxon>
        <taxon>Mytiloidea</taxon>
        <taxon>Mytilidae</taxon>
        <taxon>Brachidontinae</taxon>
        <taxon>Mytilisepta</taxon>
    </lineage>
</organism>
<dbReference type="EC" id="7.1.1.2" evidence="3 16"/>
<dbReference type="AlphaFoldDB" id="A0A516EZK2"/>
<evidence type="ECO:0000256" key="11">
    <source>
        <dbReference type="ARBA" id="ARBA00023027"/>
    </source>
</evidence>
<dbReference type="PRINTS" id="PR01437">
    <property type="entry name" value="NUOXDRDTASE4"/>
</dbReference>
<evidence type="ECO:0000256" key="12">
    <source>
        <dbReference type="ARBA" id="ARBA00023075"/>
    </source>
</evidence>
<dbReference type="EMBL" id="MK721548">
    <property type="protein sequence ID" value="QDO71929.1"/>
    <property type="molecule type" value="Genomic_DNA"/>
</dbReference>
<feature type="transmembrane region" description="Helical" evidence="16">
    <location>
        <begin position="204"/>
        <end position="225"/>
    </location>
</feature>
<evidence type="ECO:0000256" key="13">
    <source>
        <dbReference type="ARBA" id="ARBA00023128"/>
    </source>
</evidence>
<evidence type="ECO:0000256" key="10">
    <source>
        <dbReference type="ARBA" id="ARBA00022989"/>
    </source>
</evidence>
<feature type="transmembrane region" description="Helical" evidence="16">
    <location>
        <begin position="329"/>
        <end position="350"/>
    </location>
</feature>
<gene>
    <name evidence="18" type="primary">nad4</name>
</gene>
<dbReference type="InterPro" id="IPR003918">
    <property type="entry name" value="NADH_UbQ_OxRdtase"/>
</dbReference>
<dbReference type="GO" id="GO:0003954">
    <property type="term" value="F:NADH dehydrogenase activity"/>
    <property type="evidence" value="ECO:0007669"/>
    <property type="project" value="TreeGrafter"/>
</dbReference>
<feature type="transmembrane region" description="Helical" evidence="16">
    <location>
        <begin position="370"/>
        <end position="394"/>
    </location>
</feature>
<keyword evidence="5 16" id="KW-0813">Transport</keyword>
<keyword evidence="11 16" id="KW-0520">NAD</keyword>
<keyword evidence="9 16" id="KW-0249">Electron transport</keyword>
<keyword evidence="14 16" id="KW-0472">Membrane</keyword>
<evidence type="ECO:0000256" key="7">
    <source>
        <dbReference type="ARBA" id="ARBA00022692"/>
    </source>
</evidence>
<keyword evidence="6 16" id="KW-0679">Respiratory chain</keyword>
<evidence type="ECO:0000256" key="4">
    <source>
        <dbReference type="ARBA" id="ARBA00021006"/>
    </source>
</evidence>
<evidence type="ECO:0000256" key="6">
    <source>
        <dbReference type="ARBA" id="ARBA00022660"/>
    </source>
</evidence>
<keyword evidence="7 16" id="KW-0812">Transmembrane</keyword>
<dbReference type="GO" id="GO:0042773">
    <property type="term" value="P:ATP synthesis coupled electron transport"/>
    <property type="evidence" value="ECO:0007669"/>
    <property type="project" value="InterPro"/>
</dbReference>
<keyword evidence="13 16" id="KW-0496">Mitochondrion</keyword>
<protein>
    <recommendedName>
        <fullName evidence="4 16">NADH-ubiquinone oxidoreductase chain 4</fullName>
        <ecNumber evidence="3 16">7.1.1.2</ecNumber>
    </recommendedName>
</protein>
<keyword evidence="10 16" id="KW-1133">Transmembrane helix</keyword>
<proteinExistence type="inferred from homology"/>
<reference evidence="18" key="1">
    <citation type="journal article" date="2019" name="Mol. Phylogenet. Evol.">
        <title>A mitochondrial genome phylogeny of Mytilidae (Bivalvia: Mytilida).</title>
        <authorList>
            <person name="Lee Y."/>
            <person name="Kwak H."/>
            <person name="Shin J."/>
            <person name="Kim S.C."/>
            <person name="Kim T."/>
            <person name="Park J.K."/>
        </authorList>
    </citation>
    <scope>NUCLEOTIDE SEQUENCE</scope>
</reference>
<evidence type="ECO:0000256" key="2">
    <source>
        <dbReference type="ARBA" id="ARBA00009025"/>
    </source>
</evidence>
<sequence length="432" mass="48486">MVLGLMLSVMLLLVLMNVKVSLVGFMVMLVFSMMMLGSMSVSYELLGVFNLDFLASSMICLTVYVISLMILMSLKVKRSSLMNLMNLSTSLILILVFTVSNFFFFFFFESSLIPVMFMVIFWGYQPERLQAVNYMMIYMSAGSFPLLFGLSNLVYYGFSDSMSSMYNSMFKGCCWFYWFYLMGFFVKLPMFPFHLWLPKAHVEAPVVGSMILAGVLLKLGGYGIIRFLGFAVIPVLSNSFCILISVALFGGFMAGIMCLMQIDLKSLVAYSSVGHMSLLVLAFSQSDVSFYGSIILMVGHGLCSSGLFCLVYMFYCISGSRSVVLNKGFLLKIPAFVLCCFMLSIGNMSAPPSLNFVGEIMFFMSCSMVSYWFVLIFSLISFVGACYSLYFYGVCCHGKENSLLYLGSSLSFKDLFVLFLHIFPLNVLFLFL</sequence>
<evidence type="ECO:0000256" key="16">
    <source>
        <dbReference type="RuleBase" id="RU003297"/>
    </source>
</evidence>
<evidence type="ECO:0000256" key="8">
    <source>
        <dbReference type="ARBA" id="ARBA00022967"/>
    </source>
</evidence>
<feature type="domain" description="NADH:quinone oxidoreductase/Mrp antiporter transmembrane" evidence="17">
    <location>
        <begin position="103"/>
        <end position="380"/>
    </location>
</feature>
<dbReference type="PANTHER" id="PTHR43507:SF20">
    <property type="entry name" value="NADH-UBIQUINONE OXIDOREDUCTASE CHAIN 4"/>
    <property type="match status" value="1"/>
</dbReference>
<evidence type="ECO:0000256" key="5">
    <source>
        <dbReference type="ARBA" id="ARBA00022448"/>
    </source>
</evidence>
<feature type="transmembrane region" description="Helical" evidence="16">
    <location>
        <begin position="105"/>
        <end position="124"/>
    </location>
</feature>
<evidence type="ECO:0000313" key="18">
    <source>
        <dbReference type="EMBL" id="QDO71929.1"/>
    </source>
</evidence>
<evidence type="ECO:0000256" key="15">
    <source>
        <dbReference type="ARBA" id="ARBA00049551"/>
    </source>
</evidence>
<feature type="transmembrane region" description="Helical" evidence="16">
    <location>
        <begin position="231"/>
        <end position="260"/>
    </location>
</feature>
<feature type="transmembrane region" description="Helical" evidence="16">
    <location>
        <begin position="290"/>
        <end position="317"/>
    </location>
</feature>
<comment type="subcellular location">
    <subcellularLocation>
        <location evidence="1 16">Mitochondrion membrane</location>
        <topology evidence="1 16">Multi-pass membrane protein</topology>
    </subcellularLocation>
</comment>